<organism evidence="4 5">
    <name type="scientific">Proteiniphilum acetatigenes</name>
    <dbReference type="NCBI Taxonomy" id="294710"/>
    <lineage>
        <taxon>Bacteria</taxon>
        <taxon>Pseudomonadati</taxon>
        <taxon>Bacteroidota</taxon>
        <taxon>Bacteroidia</taxon>
        <taxon>Bacteroidales</taxon>
        <taxon>Dysgonomonadaceae</taxon>
        <taxon>Proteiniphilum</taxon>
    </lineage>
</organism>
<proteinExistence type="predicted"/>
<dbReference type="AlphaFoldDB" id="A0A124FXQ4"/>
<dbReference type="SUPFAM" id="SSF51679">
    <property type="entry name" value="Bacterial luciferase-like"/>
    <property type="match status" value="1"/>
</dbReference>
<feature type="domain" description="Luciferase-like" evidence="3">
    <location>
        <begin position="22"/>
        <end position="305"/>
    </location>
</feature>
<sequence length="340" mass="38063">MTNNLKLSILDLAYYTENDPSPGDVLHNSTRIAQLAEKLGYHRYWFAEHHNSPALMSMFPEIMIAHVASKTERIRVGSGGVMLPNHSALSVAERFSMLEALHPGRIDLGIGRAPGTDGRTAFALRRSWEAIKEDTFPEQLNDLLGYFGHDLPEKHPFANVIANPDPSLTPRIFMLGSSNGGVQFALDKGLGFVFAGQINAEMAVPVLKHYRKNFQPSKYYSEPKSMLSISVFTAETEEEAQYLAAPALLMWTMLATGKRFNVFPTSKEANDYSYTLQEKAIREQQLSKFVIGTPGKVAEQLYDWAKKTEVDEIFLVNGYVEMEARKKAYTLLAKEFGLTS</sequence>
<evidence type="ECO:0000259" key="3">
    <source>
        <dbReference type="Pfam" id="PF00296"/>
    </source>
</evidence>
<dbReference type="NCBIfam" id="TIGR03558">
    <property type="entry name" value="oxido_grp_1"/>
    <property type="match status" value="1"/>
</dbReference>
<gene>
    <name evidence="4" type="ORF">XD92_0096</name>
</gene>
<dbReference type="PANTHER" id="PTHR30137">
    <property type="entry name" value="LUCIFERASE-LIKE MONOOXYGENASE"/>
    <property type="match status" value="1"/>
</dbReference>
<dbReference type="GO" id="GO:0016705">
    <property type="term" value="F:oxidoreductase activity, acting on paired donors, with incorporation or reduction of molecular oxygen"/>
    <property type="evidence" value="ECO:0007669"/>
    <property type="project" value="InterPro"/>
</dbReference>
<dbReference type="Gene3D" id="3.20.20.30">
    <property type="entry name" value="Luciferase-like domain"/>
    <property type="match status" value="1"/>
</dbReference>
<comment type="similarity">
    <text evidence="1">To bacterial alkanal monooxygenase alpha and beta chains.</text>
</comment>
<dbReference type="Proteomes" id="UP000053860">
    <property type="component" value="Unassembled WGS sequence"/>
</dbReference>
<dbReference type="PANTHER" id="PTHR30137:SF6">
    <property type="entry name" value="LUCIFERASE-LIKE MONOOXYGENASE"/>
    <property type="match status" value="1"/>
</dbReference>
<dbReference type="InterPro" id="IPR019949">
    <property type="entry name" value="CmoO-like"/>
</dbReference>
<accession>A0A124FXQ4</accession>
<evidence type="ECO:0000256" key="2">
    <source>
        <dbReference type="ARBA" id="ARBA00074555"/>
    </source>
</evidence>
<comment type="caution">
    <text evidence="4">The sequence shown here is derived from an EMBL/GenBank/DDBJ whole genome shotgun (WGS) entry which is preliminary data.</text>
</comment>
<dbReference type="InterPro" id="IPR011251">
    <property type="entry name" value="Luciferase-like_dom"/>
</dbReference>
<dbReference type="EMBL" id="LGGN01000007">
    <property type="protein sequence ID" value="KUK78730.1"/>
    <property type="molecule type" value="Genomic_DNA"/>
</dbReference>
<reference evidence="5" key="1">
    <citation type="journal article" date="2015" name="MBio">
        <title>Genome-Resolved Metagenomic Analysis Reveals Roles for Candidate Phyla and Other Microbial Community Members in Biogeochemical Transformations in Oil Reservoirs.</title>
        <authorList>
            <person name="Hu P."/>
            <person name="Tom L."/>
            <person name="Singh A."/>
            <person name="Thomas B.C."/>
            <person name="Baker B.J."/>
            <person name="Piceno Y.M."/>
            <person name="Andersen G.L."/>
            <person name="Banfield J.F."/>
        </authorList>
    </citation>
    <scope>NUCLEOTIDE SEQUENCE [LARGE SCALE GENOMIC DNA]</scope>
</reference>
<evidence type="ECO:0000313" key="4">
    <source>
        <dbReference type="EMBL" id="KUK78730.1"/>
    </source>
</evidence>
<dbReference type="FunFam" id="3.20.20.30:FF:000002">
    <property type="entry name" value="LLM class flavin-dependent oxidoreductase"/>
    <property type="match status" value="1"/>
</dbReference>
<dbReference type="GO" id="GO:0005829">
    <property type="term" value="C:cytosol"/>
    <property type="evidence" value="ECO:0007669"/>
    <property type="project" value="TreeGrafter"/>
</dbReference>
<dbReference type="Pfam" id="PF00296">
    <property type="entry name" value="Bac_luciferase"/>
    <property type="match status" value="1"/>
</dbReference>
<protein>
    <recommendedName>
        <fullName evidence="2">Luciferase-like monooxygenase</fullName>
    </recommendedName>
</protein>
<dbReference type="InterPro" id="IPR036661">
    <property type="entry name" value="Luciferase-like_sf"/>
</dbReference>
<dbReference type="InterPro" id="IPR050766">
    <property type="entry name" value="Bact_Lucif_Oxidored"/>
</dbReference>
<evidence type="ECO:0000313" key="5">
    <source>
        <dbReference type="Proteomes" id="UP000053860"/>
    </source>
</evidence>
<dbReference type="PATRIC" id="fig|294710.3.peg.1628"/>
<name>A0A124FXQ4_9BACT</name>
<evidence type="ECO:0000256" key="1">
    <source>
        <dbReference type="ARBA" id="ARBA00007789"/>
    </source>
</evidence>